<organism evidence="2 3">
    <name type="scientific">Caerostris extrusa</name>
    <name type="common">Bark spider</name>
    <name type="synonym">Caerostris bankana</name>
    <dbReference type="NCBI Taxonomy" id="172846"/>
    <lineage>
        <taxon>Eukaryota</taxon>
        <taxon>Metazoa</taxon>
        <taxon>Ecdysozoa</taxon>
        <taxon>Arthropoda</taxon>
        <taxon>Chelicerata</taxon>
        <taxon>Arachnida</taxon>
        <taxon>Araneae</taxon>
        <taxon>Araneomorphae</taxon>
        <taxon>Entelegynae</taxon>
        <taxon>Araneoidea</taxon>
        <taxon>Araneidae</taxon>
        <taxon>Caerostris</taxon>
    </lineage>
</organism>
<gene>
    <name evidence="2" type="ORF">CEXT_266331</name>
</gene>
<sequence>MQTKALKQRHRQRDKDTNKALKLRHKTEKQRCKQTLKQRCKQNSKTEMQTNSKTETRTETEIQTKGSKDDPEHSSQELPIRDALRVRRHLEISGDRSLKYFSDLNTNKQMHAWKKETGMEEGKDCPKLLCKEQIDGYSKTESLFRDLGMWKALFF</sequence>
<keyword evidence="3" id="KW-1185">Reference proteome</keyword>
<proteinExistence type="predicted"/>
<feature type="compositionally biased region" description="Basic residues" evidence="1">
    <location>
        <begin position="21"/>
        <end position="42"/>
    </location>
</feature>
<feature type="compositionally biased region" description="Basic residues" evidence="1">
    <location>
        <begin position="1"/>
        <end position="12"/>
    </location>
</feature>
<comment type="caution">
    <text evidence="2">The sequence shown here is derived from an EMBL/GenBank/DDBJ whole genome shotgun (WGS) entry which is preliminary data.</text>
</comment>
<accession>A0AAV4QIN7</accession>
<dbReference type="EMBL" id="BPLR01006358">
    <property type="protein sequence ID" value="GIY09300.1"/>
    <property type="molecule type" value="Genomic_DNA"/>
</dbReference>
<dbReference type="Proteomes" id="UP001054945">
    <property type="component" value="Unassembled WGS sequence"/>
</dbReference>
<evidence type="ECO:0000313" key="3">
    <source>
        <dbReference type="Proteomes" id="UP001054945"/>
    </source>
</evidence>
<dbReference type="AlphaFoldDB" id="A0AAV4QIN7"/>
<reference evidence="2 3" key="1">
    <citation type="submission" date="2021-06" db="EMBL/GenBank/DDBJ databases">
        <title>Caerostris extrusa draft genome.</title>
        <authorList>
            <person name="Kono N."/>
            <person name="Arakawa K."/>
        </authorList>
    </citation>
    <scope>NUCLEOTIDE SEQUENCE [LARGE SCALE GENOMIC DNA]</scope>
</reference>
<feature type="compositionally biased region" description="Polar residues" evidence="1">
    <location>
        <begin position="43"/>
        <end position="53"/>
    </location>
</feature>
<feature type="compositionally biased region" description="Basic and acidic residues" evidence="1">
    <location>
        <begin position="54"/>
        <end position="82"/>
    </location>
</feature>
<name>A0AAV4QIN7_CAEEX</name>
<protein>
    <submittedName>
        <fullName evidence="2">Uncharacterized protein</fullName>
    </submittedName>
</protein>
<evidence type="ECO:0000256" key="1">
    <source>
        <dbReference type="SAM" id="MobiDB-lite"/>
    </source>
</evidence>
<feature type="region of interest" description="Disordered" evidence="1">
    <location>
        <begin position="1"/>
        <end position="82"/>
    </location>
</feature>
<evidence type="ECO:0000313" key="2">
    <source>
        <dbReference type="EMBL" id="GIY09300.1"/>
    </source>
</evidence>